<gene>
    <name evidence="1" type="ORF">LCGC14_2416280</name>
</gene>
<organism evidence="1">
    <name type="scientific">marine sediment metagenome</name>
    <dbReference type="NCBI Taxonomy" id="412755"/>
    <lineage>
        <taxon>unclassified sequences</taxon>
        <taxon>metagenomes</taxon>
        <taxon>ecological metagenomes</taxon>
    </lineage>
</organism>
<dbReference type="AlphaFoldDB" id="A0A0F9BR22"/>
<accession>A0A0F9BR22</accession>
<sequence length="118" mass="13843">MEKWKKRILLNALGKKKGDKKMVQIDDLDIERLDNLCKNFGWCITYKDTTPDKIKVMMEKERENPETDFTELDFERLENLCAGFGWCIKDRGGLKDKLTVVLEKNREEPETDISSEPT</sequence>
<reference evidence="1" key="1">
    <citation type="journal article" date="2015" name="Nature">
        <title>Complex archaea that bridge the gap between prokaryotes and eukaryotes.</title>
        <authorList>
            <person name="Spang A."/>
            <person name="Saw J.H."/>
            <person name="Jorgensen S.L."/>
            <person name="Zaremba-Niedzwiedzka K."/>
            <person name="Martijn J."/>
            <person name="Lind A.E."/>
            <person name="van Eijk R."/>
            <person name="Schleper C."/>
            <person name="Guy L."/>
            <person name="Ettema T.J."/>
        </authorList>
    </citation>
    <scope>NUCLEOTIDE SEQUENCE</scope>
</reference>
<evidence type="ECO:0000313" key="1">
    <source>
        <dbReference type="EMBL" id="KKL24340.1"/>
    </source>
</evidence>
<dbReference type="EMBL" id="LAZR01036633">
    <property type="protein sequence ID" value="KKL24340.1"/>
    <property type="molecule type" value="Genomic_DNA"/>
</dbReference>
<name>A0A0F9BR22_9ZZZZ</name>
<comment type="caution">
    <text evidence="1">The sequence shown here is derived from an EMBL/GenBank/DDBJ whole genome shotgun (WGS) entry which is preliminary data.</text>
</comment>
<proteinExistence type="predicted"/>
<protein>
    <submittedName>
        <fullName evidence="1">Uncharacterized protein</fullName>
    </submittedName>
</protein>